<feature type="domain" description="3'-5' exonuclease" evidence="1">
    <location>
        <begin position="26"/>
        <end position="192"/>
    </location>
</feature>
<evidence type="ECO:0000259" key="1">
    <source>
        <dbReference type="SMART" id="SM00474"/>
    </source>
</evidence>
<reference evidence="2 3" key="1">
    <citation type="submission" date="2019-07" db="EMBL/GenBank/DDBJ databases">
        <title>Thalassofilum flectens gen. nov., sp. nov., a novel moderate thermophilic anaerobe from a shallow sea hot spring in Kunashir Island (Russia), representing a new family in the order Bacteroidales, and proposal of Thalassofilacea fam. nov.</title>
        <authorList>
            <person name="Kochetkova T.V."/>
            <person name="Podosokorskaya O.A."/>
            <person name="Novikov A."/>
            <person name="Elcheninov A.G."/>
            <person name="Toshchakov S.V."/>
            <person name="Kublanov I.V."/>
        </authorList>
    </citation>
    <scope>NUCLEOTIDE SEQUENCE [LARGE SCALE GENOMIC DNA]</scope>
    <source>
        <strain evidence="2 3">38-H</strain>
    </source>
</reference>
<dbReference type="GO" id="GO:0003676">
    <property type="term" value="F:nucleic acid binding"/>
    <property type="evidence" value="ECO:0007669"/>
    <property type="project" value="InterPro"/>
</dbReference>
<dbReference type="EMBL" id="CP041345">
    <property type="protein sequence ID" value="QKG79414.1"/>
    <property type="molecule type" value="Genomic_DNA"/>
</dbReference>
<dbReference type="Proteomes" id="UP000500961">
    <property type="component" value="Chromosome"/>
</dbReference>
<dbReference type="AlphaFoldDB" id="A0A7D4AWH4"/>
<evidence type="ECO:0000313" key="3">
    <source>
        <dbReference type="Proteomes" id="UP000500961"/>
    </source>
</evidence>
<keyword evidence="2" id="KW-0378">Hydrolase</keyword>
<dbReference type="InterPro" id="IPR002562">
    <property type="entry name" value="3'-5'_exonuclease_dom"/>
</dbReference>
<dbReference type="InterPro" id="IPR012337">
    <property type="entry name" value="RNaseH-like_sf"/>
</dbReference>
<dbReference type="RefSeq" id="WP_173073121.1">
    <property type="nucleotide sequence ID" value="NZ_CP041345.1"/>
</dbReference>
<dbReference type="SMART" id="SM00474">
    <property type="entry name" value="35EXOc"/>
    <property type="match status" value="1"/>
</dbReference>
<dbReference type="KEGG" id="ttz:FHG85_03755"/>
<name>A0A7D4AWH4_9BACT</name>
<proteinExistence type="predicted"/>
<dbReference type="InterPro" id="IPR052408">
    <property type="entry name" value="Exonuclease_MUT-7-like"/>
</dbReference>
<sequence>MFKPNIDKDELKNLPRITFPGQIIVANTIEDIENLIPIFSKEEVLGFDTESRPSFKKGKQNGVSIMQIATGELAAILRLKKTGIPDSLKDLLENPNIIKVGAAIHDDLKGIIKFRKFEPKGFFDLQHIAPTFGIEELSVKKLSAIVLGGTISKRQQLSNWEAEILTDAQVSYAATDAWVCREIYIKLKTANPQL</sequence>
<dbReference type="CDD" id="cd06141">
    <property type="entry name" value="WRN_exo"/>
    <property type="match status" value="1"/>
</dbReference>
<keyword evidence="3" id="KW-1185">Reference proteome</keyword>
<evidence type="ECO:0000313" key="2">
    <source>
        <dbReference type="EMBL" id="QKG79414.1"/>
    </source>
</evidence>
<keyword evidence="2" id="KW-0269">Exonuclease</keyword>
<protein>
    <submittedName>
        <fullName evidence="2">3'-5' exonuclease domain-containing protein 2</fullName>
    </submittedName>
</protein>
<dbReference type="InterPro" id="IPR036397">
    <property type="entry name" value="RNaseH_sf"/>
</dbReference>
<dbReference type="GO" id="GO:0008408">
    <property type="term" value="F:3'-5' exonuclease activity"/>
    <property type="evidence" value="ECO:0007669"/>
    <property type="project" value="InterPro"/>
</dbReference>
<accession>A0A7D4AWH4</accession>
<dbReference type="Gene3D" id="3.30.420.10">
    <property type="entry name" value="Ribonuclease H-like superfamily/Ribonuclease H"/>
    <property type="match status" value="1"/>
</dbReference>
<keyword evidence="2" id="KW-0540">Nuclease</keyword>
<gene>
    <name evidence="2" type="ORF">FHG85_03755</name>
</gene>
<organism evidence="2 3">
    <name type="scientific">Tenuifilum thalassicum</name>
    <dbReference type="NCBI Taxonomy" id="2590900"/>
    <lineage>
        <taxon>Bacteria</taxon>
        <taxon>Pseudomonadati</taxon>
        <taxon>Bacteroidota</taxon>
        <taxon>Bacteroidia</taxon>
        <taxon>Bacteroidales</taxon>
        <taxon>Tenuifilaceae</taxon>
        <taxon>Tenuifilum</taxon>
    </lineage>
</organism>
<dbReference type="GO" id="GO:0006139">
    <property type="term" value="P:nucleobase-containing compound metabolic process"/>
    <property type="evidence" value="ECO:0007669"/>
    <property type="project" value="InterPro"/>
</dbReference>
<dbReference type="PANTHER" id="PTHR47765:SF2">
    <property type="entry name" value="EXONUCLEASE MUT-7 HOMOLOG"/>
    <property type="match status" value="1"/>
</dbReference>
<dbReference type="SUPFAM" id="SSF53098">
    <property type="entry name" value="Ribonuclease H-like"/>
    <property type="match status" value="1"/>
</dbReference>
<dbReference type="Pfam" id="PF01612">
    <property type="entry name" value="DNA_pol_A_exo1"/>
    <property type="match status" value="1"/>
</dbReference>
<dbReference type="PANTHER" id="PTHR47765">
    <property type="entry name" value="3'-5' EXONUCLEASE DOMAIN-CONTAINING PROTEIN"/>
    <property type="match status" value="1"/>
</dbReference>